<dbReference type="PANTHER" id="PTHR10073:SF47">
    <property type="entry name" value="DNA MISMATCH REPAIR PROTEIN MLH3"/>
    <property type="match status" value="1"/>
</dbReference>
<dbReference type="GO" id="GO:0016887">
    <property type="term" value="F:ATP hydrolysis activity"/>
    <property type="evidence" value="ECO:0007669"/>
    <property type="project" value="InterPro"/>
</dbReference>
<sequence length="917" mass="101152">MSDTAGAGPSRPIEQLPPATQSKLRSTQILTSLPQIISELVQNSLDAGARHVDVGVDCEEWGCWIRDDGTGISRDGLAALEAGPDGGRYSTSKAYTPASLGEVTTFGFRGEALASAADLCCLEISSRTARSRESWSIIMKDGKTLYNGPSIRWRRESPGTVVCVRDAFYNLPVRRLSHPPPVRTVELIRKEIEAFALVFPEVSFTLEDTNKAKGGGSRGSRVLTIPKTGSILTSFRNIYGRAPANHVEELNESCGEMMLQGFISMEGAYSRSKQFLYINRHLMATCDLHHLIDQKFSQSTFTKHAYDEAGESSSRPEFRRSPRKTEKKPIYVLNLCIPPRQLDNCLEPAKSTVQLQDPESVKGFLSSVIDKFLVHHGFLVLSQTRKRAPSSSMATPRKRQRPADEPPVPFTATSSQRPATSQRRHDSLPAAQPWLRDIGVNTQDEHIQTQTLWTVPATGESFIIDSITGNSYPQHTPNVQDDDTLDNALLRSGRRTLAPATSGKGLLGDTEDIPEWISAALKENEAYAPTETRIPELPISAFAANVETLCHSGDRSLRSATIHHGRENHVKLGSINLGASRITRFQKEDLRDAQVLGQVDRKFITCVIRMRDGDDGFAIPLAGGTSPEQSAEFERMEQAQGCHRRSLILIDQHAADERIRVERFLKELCLGFLHHSPRASAGARSSEGVVDNVHTLPSGHTVELVPPIPVLLTQDEAFKLMHSAHIQQAFARWGICFAGADCIPLKARSPAESREPRKEDAYSQAFIKSIPEVLSDKLLAGDELRDVVKGYLAKLDAEGFPPMMADPISIPTSASEPNETGFFWQKALRWCPRELLELINSKACRGAIMFNDSLTLGQCTRLLQQLSETALPFQCAHGRPSLVPLADLGQEVGWSGTHAPPSFPIRNRLPVDWTSFT</sequence>
<dbReference type="PROSITE" id="PS00058">
    <property type="entry name" value="DNA_MISMATCH_REPAIR_1"/>
    <property type="match status" value="1"/>
</dbReference>
<evidence type="ECO:0000313" key="6">
    <source>
        <dbReference type="EMBL" id="OCH95920.1"/>
    </source>
</evidence>
<dbReference type="GO" id="GO:0005524">
    <property type="term" value="F:ATP binding"/>
    <property type="evidence" value="ECO:0007669"/>
    <property type="project" value="InterPro"/>
</dbReference>
<protein>
    <recommendedName>
        <fullName evidence="8">MutL C-terminal dimerisation domain-containing protein</fullName>
    </recommendedName>
</protein>
<dbReference type="GO" id="GO:0032300">
    <property type="term" value="C:mismatch repair complex"/>
    <property type="evidence" value="ECO:0007669"/>
    <property type="project" value="InterPro"/>
</dbReference>
<dbReference type="InterPro" id="IPR042120">
    <property type="entry name" value="MutL_C_dimsub"/>
</dbReference>
<dbReference type="GO" id="GO:0140664">
    <property type="term" value="F:ATP-dependent DNA damage sensor activity"/>
    <property type="evidence" value="ECO:0007669"/>
    <property type="project" value="InterPro"/>
</dbReference>
<dbReference type="PANTHER" id="PTHR10073">
    <property type="entry name" value="DNA MISMATCH REPAIR PROTEIN MLH, PMS, MUTL"/>
    <property type="match status" value="1"/>
</dbReference>
<dbReference type="EMBL" id="KV722333">
    <property type="protein sequence ID" value="OCH95920.1"/>
    <property type="molecule type" value="Genomic_DNA"/>
</dbReference>
<dbReference type="Gene3D" id="3.30.1540.20">
    <property type="entry name" value="MutL, C-terminal domain, dimerisation subdomain"/>
    <property type="match status" value="1"/>
</dbReference>
<evidence type="ECO:0000256" key="3">
    <source>
        <dbReference type="SAM" id="MobiDB-lite"/>
    </source>
</evidence>
<feature type="domain" description="DNA mismatch repair protein S5" evidence="5">
    <location>
        <begin position="235"/>
        <end position="374"/>
    </location>
</feature>
<dbReference type="InterPro" id="IPR038973">
    <property type="entry name" value="MutL/Mlh/Pms-like"/>
</dbReference>
<gene>
    <name evidence="6" type="ORF">OBBRIDRAFT_766580</name>
</gene>
<dbReference type="InterPro" id="IPR014790">
    <property type="entry name" value="MutL_C"/>
</dbReference>
<dbReference type="Pfam" id="PF13589">
    <property type="entry name" value="HATPase_c_3"/>
    <property type="match status" value="1"/>
</dbReference>
<evidence type="ECO:0000256" key="1">
    <source>
        <dbReference type="ARBA" id="ARBA00006082"/>
    </source>
</evidence>
<dbReference type="GO" id="GO:0030983">
    <property type="term" value="F:mismatched DNA binding"/>
    <property type="evidence" value="ECO:0007669"/>
    <property type="project" value="InterPro"/>
</dbReference>
<dbReference type="InterPro" id="IPR036890">
    <property type="entry name" value="HATPase_C_sf"/>
</dbReference>
<feature type="region of interest" description="Disordered" evidence="3">
    <location>
        <begin position="384"/>
        <end position="430"/>
    </location>
</feature>
<accession>A0A8E2DU66</accession>
<evidence type="ECO:0000259" key="4">
    <source>
        <dbReference type="SMART" id="SM00853"/>
    </source>
</evidence>
<dbReference type="GO" id="GO:0006298">
    <property type="term" value="P:mismatch repair"/>
    <property type="evidence" value="ECO:0007669"/>
    <property type="project" value="InterPro"/>
</dbReference>
<dbReference type="Pfam" id="PF01119">
    <property type="entry name" value="DNA_mis_repair"/>
    <property type="match status" value="1"/>
</dbReference>
<dbReference type="InterPro" id="IPR013507">
    <property type="entry name" value="DNA_mismatch_S5_2-like"/>
</dbReference>
<comment type="similarity">
    <text evidence="1">Belongs to the DNA mismatch repair MutL/HexB family.</text>
</comment>
<dbReference type="SMART" id="SM00853">
    <property type="entry name" value="MutL_C"/>
    <property type="match status" value="1"/>
</dbReference>
<dbReference type="Gene3D" id="3.30.565.10">
    <property type="entry name" value="Histidine kinase-like ATPase, C-terminal domain"/>
    <property type="match status" value="1"/>
</dbReference>
<feature type="compositionally biased region" description="Polar residues" evidence="3">
    <location>
        <begin position="411"/>
        <end position="421"/>
    </location>
</feature>
<dbReference type="SUPFAM" id="SSF55874">
    <property type="entry name" value="ATPase domain of HSP90 chaperone/DNA topoisomerase II/histidine kinase"/>
    <property type="match status" value="1"/>
</dbReference>
<dbReference type="SMART" id="SM01340">
    <property type="entry name" value="DNA_mis_repair"/>
    <property type="match status" value="1"/>
</dbReference>
<keyword evidence="7" id="KW-1185">Reference proteome</keyword>
<keyword evidence="2" id="KW-0227">DNA damage</keyword>
<dbReference type="AlphaFoldDB" id="A0A8E2DU66"/>
<evidence type="ECO:0000259" key="5">
    <source>
        <dbReference type="SMART" id="SM01340"/>
    </source>
</evidence>
<feature type="domain" description="MutL C-terminal dimerisation" evidence="4">
    <location>
        <begin position="595"/>
        <end position="854"/>
    </location>
</feature>
<dbReference type="GO" id="GO:0061982">
    <property type="term" value="P:meiosis I cell cycle process"/>
    <property type="evidence" value="ECO:0007669"/>
    <property type="project" value="UniProtKB-ARBA"/>
</dbReference>
<evidence type="ECO:0000256" key="2">
    <source>
        <dbReference type="ARBA" id="ARBA00022763"/>
    </source>
</evidence>
<proteinExistence type="inferred from homology"/>
<dbReference type="Gene3D" id="3.30.230.10">
    <property type="match status" value="1"/>
</dbReference>
<organism evidence="6 7">
    <name type="scientific">Obba rivulosa</name>
    <dbReference type="NCBI Taxonomy" id="1052685"/>
    <lineage>
        <taxon>Eukaryota</taxon>
        <taxon>Fungi</taxon>
        <taxon>Dikarya</taxon>
        <taxon>Basidiomycota</taxon>
        <taxon>Agaricomycotina</taxon>
        <taxon>Agaricomycetes</taxon>
        <taxon>Polyporales</taxon>
        <taxon>Gelatoporiaceae</taxon>
        <taxon>Obba</taxon>
    </lineage>
</organism>
<name>A0A8E2DU66_9APHY</name>
<dbReference type="InterPro" id="IPR037198">
    <property type="entry name" value="MutL_C_sf"/>
</dbReference>
<dbReference type="SUPFAM" id="SSF54211">
    <property type="entry name" value="Ribosomal protein S5 domain 2-like"/>
    <property type="match status" value="1"/>
</dbReference>
<feature type="region of interest" description="Disordered" evidence="3">
    <location>
        <begin position="1"/>
        <end position="21"/>
    </location>
</feature>
<dbReference type="Proteomes" id="UP000250043">
    <property type="component" value="Unassembled WGS sequence"/>
</dbReference>
<dbReference type="InterPro" id="IPR014762">
    <property type="entry name" value="DNA_mismatch_repair_CS"/>
</dbReference>
<dbReference type="OrthoDB" id="429932at2759"/>
<dbReference type="SUPFAM" id="SSF118116">
    <property type="entry name" value="DNA mismatch repair protein MutL"/>
    <property type="match status" value="1"/>
</dbReference>
<dbReference type="InterPro" id="IPR014721">
    <property type="entry name" value="Ribsml_uS5_D2-typ_fold_subgr"/>
</dbReference>
<reference evidence="6 7" key="1">
    <citation type="submission" date="2016-07" db="EMBL/GenBank/DDBJ databases">
        <title>Draft genome of the white-rot fungus Obba rivulosa 3A-2.</title>
        <authorList>
            <consortium name="DOE Joint Genome Institute"/>
            <person name="Miettinen O."/>
            <person name="Riley R."/>
            <person name="Acob R."/>
            <person name="Barry K."/>
            <person name="Cullen D."/>
            <person name="De Vries R."/>
            <person name="Hainaut M."/>
            <person name="Hatakka A."/>
            <person name="Henrissat B."/>
            <person name="Hilden K."/>
            <person name="Kuo R."/>
            <person name="Labutti K."/>
            <person name="Lipzen A."/>
            <person name="Makela M.R."/>
            <person name="Sandor L."/>
            <person name="Spatafora J.W."/>
            <person name="Grigoriev I.V."/>
            <person name="Hibbett D.S."/>
        </authorList>
    </citation>
    <scope>NUCLEOTIDE SEQUENCE [LARGE SCALE GENOMIC DNA]</scope>
    <source>
        <strain evidence="6 7">3A-2</strain>
    </source>
</reference>
<evidence type="ECO:0000313" key="7">
    <source>
        <dbReference type="Proteomes" id="UP000250043"/>
    </source>
</evidence>
<dbReference type="InterPro" id="IPR020568">
    <property type="entry name" value="Ribosomal_Su5_D2-typ_SF"/>
</dbReference>
<evidence type="ECO:0008006" key="8">
    <source>
        <dbReference type="Google" id="ProtNLM"/>
    </source>
</evidence>